<evidence type="ECO:0000313" key="4">
    <source>
        <dbReference type="Proteomes" id="UP001162131"/>
    </source>
</evidence>
<accession>A0AAU9J2Z1</accession>
<evidence type="ECO:0000256" key="1">
    <source>
        <dbReference type="SAM" id="Coils"/>
    </source>
</evidence>
<feature type="compositionally biased region" description="Polar residues" evidence="2">
    <location>
        <begin position="707"/>
        <end position="716"/>
    </location>
</feature>
<organism evidence="3 4">
    <name type="scientific">Blepharisma stoltei</name>
    <dbReference type="NCBI Taxonomy" id="1481888"/>
    <lineage>
        <taxon>Eukaryota</taxon>
        <taxon>Sar</taxon>
        <taxon>Alveolata</taxon>
        <taxon>Ciliophora</taxon>
        <taxon>Postciliodesmatophora</taxon>
        <taxon>Heterotrichea</taxon>
        <taxon>Heterotrichida</taxon>
        <taxon>Blepharismidae</taxon>
        <taxon>Blepharisma</taxon>
    </lineage>
</organism>
<dbReference type="AlphaFoldDB" id="A0AAU9J2Z1"/>
<name>A0AAU9J2Z1_9CILI</name>
<comment type="caution">
    <text evidence="3">The sequence shown here is derived from an EMBL/GenBank/DDBJ whole genome shotgun (WGS) entry which is preliminary data.</text>
</comment>
<keyword evidence="1" id="KW-0175">Coiled coil</keyword>
<feature type="coiled-coil region" evidence="1">
    <location>
        <begin position="248"/>
        <end position="282"/>
    </location>
</feature>
<sequence length="1008" mass="118477">MMNPSSMTRIQRLKKEIAEIDQKLESATERPTPSPIQSNFPLQISTLNFKKNQERDEIQQRINLLRISVSKEEAFNNQLTEIQNKLRSLGKQKQFEVQNCKISRDPLSQKAAALKDLIQQLHDEYQSTSNSVAKRQKLKESAQQGKLQAYQNSLIPLEAESSTLLNKKQKLVTKQQECSEEIKRIENCIKMCKEELDSRYITRAEYIAQREEDEEVYERLRLEYADELEYFDEEVDLVEQFNFLTQQKEGYIEKIQNLEWKLGETNRNIQEYKSKIEDCRDSINHVYSNTPNFKDQQEIEKLESFLNIKCRNYGLETLQEVIMRVNCNENFDIEEEILRVQLKEMIKNQTRMSEEWEAKESLLMERLKGEEDPETVYKLEAELNEHQQKYRNRMAAVEQWKSEVESALGRPRPIGKITVLDKAIIDEFKISSLSLIDDFEQRKSLENLINIYIQKIISREKYLVTINAKLEEKRINQARFEDCLYKLIQEKAKFEKEKIEMRKNLMKFIMKEKNLTKRLDGSTTSESGAGDFRLKQQAHSLHHNVQFWEKLIAKETATIENFIKPALLEYEEMLKKMKKEILQINLQIKETEDEYQSVECQIEKILECKRQDMLDSLEEINNQIQQQEGGENKLFGIKESIDERTGELLKLQEGIDAIDAASVKVLSELEQEEAMLRTQKQVLETSLIKIQHDKKQLEELENKAGRTNESQHTSRSPFKPENLNEKSRSRSFGKIIKPKSQDIPIPPTNILQFDIPEKPEDSPQIEPNPYFEFVEKTLGKQAQMISERIPLIPAQVRSQKKYYRFNLEDTTQSEKNFYERIMPLLEGAEIYKKFSQHNSLKLQAFDPLDSVRNPPEACGYGIKYFRLHKSLQRIDIRQPLKPGFESSISIDQIMAPIIPQITMTILKIQKKLGQEDLEFTNFTKETQEKYDLMKEKGYLDHQSPAFKEICKDCAMYPFHIALIQGGRIELIAKSYVTFKQWINGINALIRAKRQIPKLRRRIESYTSV</sequence>
<protein>
    <submittedName>
        <fullName evidence="3">Uncharacterized protein</fullName>
    </submittedName>
</protein>
<gene>
    <name evidence="3" type="ORF">BSTOLATCC_MIC24171</name>
</gene>
<evidence type="ECO:0000313" key="3">
    <source>
        <dbReference type="EMBL" id="CAG9319620.1"/>
    </source>
</evidence>
<proteinExistence type="predicted"/>
<evidence type="ECO:0000256" key="2">
    <source>
        <dbReference type="SAM" id="MobiDB-lite"/>
    </source>
</evidence>
<keyword evidence="4" id="KW-1185">Reference proteome</keyword>
<feature type="region of interest" description="Disordered" evidence="2">
    <location>
        <begin position="701"/>
        <end position="748"/>
    </location>
</feature>
<dbReference type="Proteomes" id="UP001162131">
    <property type="component" value="Unassembled WGS sequence"/>
</dbReference>
<reference evidence="3" key="1">
    <citation type="submission" date="2021-09" db="EMBL/GenBank/DDBJ databases">
        <authorList>
            <consortium name="AG Swart"/>
            <person name="Singh M."/>
            <person name="Singh A."/>
            <person name="Seah K."/>
            <person name="Emmerich C."/>
        </authorList>
    </citation>
    <scope>NUCLEOTIDE SEQUENCE</scope>
    <source>
        <strain evidence="3">ATCC30299</strain>
    </source>
</reference>
<feature type="coiled-coil region" evidence="1">
    <location>
        <begin position="567"/>
        <end position="608"/>
    </location>
</feature>
<dbReference type="EMBL" id="CAJZBQ010000023">
    <property type="protein sequence ID" value="CAG9319620.1"/>
    <property type="molecule type" value="Genomic_DNA"/>
</dbReference>